<accession>A0A9D4Q125</accession>
<organism evidence="8 9">
    <name type="scientific">Rhipicephalus sanguineus</name>
    <name type="common">Brown dog tick</name>
    <name type="synonym">Ixodes sanguineus</name>
    <dbReference type="NCBI Taxonomy" id="34632"/>
    <lineage>
        <taxon>Eukaryota</taxon>
        <taxon>Metazoa</taxon>
        <taxon>Ecdysozoa</taxon>
        <taxon>Arthropoda</taxon>
        <taxon>Chelicerata</taxon>
        <taxon>Arachnida</taxon>
        <taxon>Acari</taxon>
        <taxon>Parasitiformes</taxon>
        <taxon>Ixodida</taxon>
        <taxon>Ixodoidea</taxon>
        <taxon>Ixodidae</taxon>
        <taxon>Rhipicephalinae</taxon>
        <taxon>Rhipicephalus</taxon>
        <taxon>Rhipicephalus</taxon>
    </lineage>
</organism>
<evidence type="ECO:0000256" key="1">
    <source>
        <dbReference type="ARBA" id="ARBA00004236"/>
    </source>
</evidence>
<dbReference type="PANTHER" id="PTHR31220:SF1">
    <property type="entry name" value="GH21176P"/>
    <property type="match status" value="1"/>
</dbReference>
<sequence>MRDQCPCAYSPLEDKDSRSQQLKEDVCLMADSIVRDFLLDCKSVTEAEVHTFANTIRDNNELIEAIILVLEEKEYHRDFLEPLCEQLFIFFQAQEEALRQFAHYFLPCVIGHYLSSVHRRDLRKSLNCLEILLLGAYNLQILDHEGKPTTTTYHIPSISKPSIYHEPISLPQPQLTENMLSKLEHGDSKVVQGPYPAVDVMSASNRLQVAIVLMRVYNQSISSMPQASRASFCKMCSRVVNQGTLETVRRMSFDSSLPSSFAPRVNLNPQILLEMLQAIYYSMFNGLFALAHQALNDIHRRAMQQMYCDVLVIFLRFVSSHVNAFLVGCSLVERVAAEGPMGISVAISPTTSTTTVSKAIITNASFRTKKLPDDIPIPEDNMDNLPLPTDAGLLGIIKEEGEEVAGGAIAGAKAMMHGLPGVRKLVKGITRKESTDKPAPGAAATGVADSKSPMSAESQRTHETMSGHQFLDHAPAGFEHVSDTRKSSSKSKETDKQASTRSASASRSTATKETGDKTSKSDRKDSSRKDTPDKSSRNERKEPSDASGRSRTEQNGGSADSQSKVSAKSENLEARNGIDKHESSHETVGSAELKHLATAENASYPSNSKSEDKPHRTTQV</sequence>
<dbReference type="PANTHER" id="PTHR31220">
    <property type="entry name" value="HYCCIN RELATED"/>
    <property type="match status" value="1"/>
</dbReference>
<reference evidence="8" key="1">
    <citation type="journal article" date="2020" name="Cell">
        <title>Large-Scale Comparative Analyses of Tick Genomes Elucidate Their Genetic Diversity and Vector Capacities.</title>
        <authorList>
            <consortium name="Tick Genome and Microbiome Consortium (TIGMIC)"/>
            <person name="Jia N."/>
            <person name="Wang J."/>
            <person name="Shi W."/>
            <person name="Du L."/>
            <person name="Sun Y."/>
            <person name="Zhan W."/>
            <person name="Jiang J.F."/>
            <person name="Wang Q."/>
            <person name="Zhang B."/>
            <person name="Ji P."/>
            <person name="Bell-Sakyi L."/>
            <person name="Cui X.M."/>
            <person name="Yuan T.T."/>
            <person name="Jiang B.G."/>
            <person name="Yang W.F."/>
            <person name="Lam T.T."/>
            <person name="Chang Q.C."/>
            <person name="Ding S.J."/>
            <person name="Wang X.J."/>
            <person name="Zhu J.G."/>
            <person name="Ruan X.D."/>
            <person name="Zhao L."/>
            <person name="Wei J.T."/>
            <person name="Ye R.Z."/>
            <person name="Que T.C."/>
            <person name="Du C.H."/>
            <person name="Zhou Y.H."/>
            <person name="Cheng J.X."/>
            <person name="Dai P.F."/>
            <person name="Guo W.B."/>
            <person name="Han X.H."/>
            <person name="Huang E.J."/>
            <person name="Li L.F."/>
            <person name="Wei W."/>
            <person name="Gao Y.C."/>
            <person name="Liu J.Z."/>
            <person name="Shao H.Z."/>
            <person name="Wang X."/>
            <person name="Wang C.C."/>
            <person name="Yang T.C."/>
            <person name="Huo Q.B."/>
            <person name="Li W."/>
            <person name="Chen H.Y."/>
            <person name="Chen S.E."/>
            <person name="Zhou L.G."/>
            <person name="Ni X.B."/>
            <person name="Tian J.H."/>
            <person name="Sheng Y."/>
            <person name="Liu T."/>
            <person name="Pan Y.S."/>
            <person name="Xia L.Y."/>
            <person name="Li J."/>
            <person name="Zhao F."/>
            <person name="Cao W.C."/>
        </authorList>
    </citation>
    <scope>NUCLEOTIDE SEQUENCE</scope>
    <source>
        <strain evidence="8">Rsan-2018</strain>
    </source>
</reference>
<dbReference type="AlphaFoldDB" id="A0A9D4Q125"/>
<evidence type="ECO:0000256" key="5">
    <source>
        <dbReference type="ARBA" id="ARBA00023136"/>
    </source>
</evidence>
<keyword evidence="5" id="KW-0472">Membrane</keyword>
<dbReference type="Proteomes" id="UP000821837">
    <property type="component" value="Chromosome 3"/>
</dbReference>
<gene>
    <name evidence="8" type="ORF">HPB52_016888</name>
</gene>
<dbReference type="Pfam" id="PF09790">
    <property type="entry name" value="Hyccin"/>
    <property type="match status" value="1"/>
</dbReference>
<dbReference type="VEuPathDB" id="VectorBase:RSAN_044258"/>
<feature type="compositionally biased region" description="Basic and acidic residues" evidence="7">
    <location>
        <begin position="570"/>
        <end position="585"/>
    </location>
</feature>
<evidence type="ECO:0000256" key="3">
    <source>
        <dbReference type="ARBA" id="ARBA00022475"/>
    </source>
</evidence>
<feature type="compositionally biased region" description="Polar residues" evidence="7">
    <location>
        <begin position="553"/>
        <end position="569"/>
    </location>
</feature>
<dbReference type="InterPro" id="IPR018619">
    <property type="entry name" value="Hyccin"/>
</dbReference>
<dbReference type="GO" id="GO:0046854">
    <property type="term" value="P:phosphatidylinositol phosphate biosynthetic process"/>
    <property type="evidence" value="ECO:0007669"/>
    <property type="project" value="TreeGrafter"/>
</dbReference>
<reference evidence="8" key="2">
    <citation type="submission" date="2021-09" db="EMBL/GenBank/DDBJ databases">
        <authorList>
            <person name="Jia N."/>
            <person name="Wang J."/>
            <person name="Shi W."/>
            <person name="Du L."/>
            <person name="Sun Y."/>
            <person name="Zhan W."/>
            <person name="Jiang J."/>
            <person name="Wang Q."/>
            <person name="Zhang B."/>
            <person name="Ji P."/>
            <person name="Sakyi L.B."/>
            <person name="Cui X."/>
            <person name="Yuan T."/>
            <person name="Jiang B."/>
            <person name="Yang W."/>
            <person name="Lam T.T.-Y."/>
            <person name="Chang Q."/>
            <person name="Ding S."/>
            <person name="Wang X."/>
            <person name="Zhu J."/>
            <person name="Ruan X."/>
            <person name="Zhao L."/>
            <person name="Wei J."/>
            <person name="Que T."/>
            <person name="Du C."/>
            <person name="Cheng J."/>
            <person name="Dai P."/>
            <person name="Han X."/>
            <person name="Huang E."/>
            <person name="Gao Y."/>
            <person name="Liu J."/>
            <person name="Shao H."/>
            <person name="Ye R."/>
            <person name="Li L."/>
            <person name="Wei W."/>
            <person name="Wang X."/>
            <person name="Wang C."/>
            <person name="Huo Q."/>
            <person name="Li W."/>
            <person name="Guo W."/>
            <person name="Chen H."/>
            <person name="Chen S."/>
            <person name="Zhou L."/>
            <person name="Zhou L."/>
            <person name="Ni X."/>
            <person name="Tian J."/>
            <person name="Zhou Y."/>
            <person name="Sheng Y."/>
            <person name="Liu T."/>
            <person name="Pan Y."/>
            <person name="Xia L."/>
            <person name="Li J."/>
            <person name="Zhao F."/>
            <person name="Cao W."/>
        </authorList>
    </citation>
    <scope>NUCLEOTIDE SEQUENCE</scope>
    <source>
        <strain evidence="8">Rsan-2018</strain>
        <tissue evidence="8">Larvae</tissue>
    </source>
</reference>
<dbReference type="EMBL" id="JABSTV010001249">
    <property type="protein sequence ID" value="KAH7962552.1"/>
    <property type="molecule type" value="Genomic_DNA"/>
</dbReference>
<feature type="compositionally biased region" description="Low complexity" evidence="7">
    <location>
        <begin position="499"/>
        <end position="511"/>
    </location>
</feature>
<keyword evidence="4" id="KW-0963">Cytoplasm</keyword>
<feature type="compositionally biased region" description="Basic and acidic residues" evidence="7">
    <location>
        <begin position="480"/>
        <end position="498"/>
    </location>
</feature>
<feature type="compositionally biased region" description="Basic and acidic residues" evidence="7">
    <location>
        <begin position="609"/>
        <end position="620"/>
    </location>
</feature>
<keyword evidence="3" id="KW-1003">Cell membrane</keyword>
<evidence type="ECO:0008006" key="10">
    <source>
        <dbReference type="Google" id="ProtNLM"/>
    </source>
</evidence>
<comment type="subcellular location">
    <subcellularLocation>
        <location evidence="1">Cell membrane</location>
    </subcellularLocation>
    <subcellularLocation>
        <location evidence="2">Cytoplasm</location>
        <location evidence="2">Cytosol</location>
    </subcellularLocation>
</comment>
<name>A0A9D4Q125_RHISA</name>
<dbReference type="GO" id="GO:0005886">
    <property type="term" value="C:plasma membrane"/>
    <property type="evidence" value="ECO:0007669"/>
    <property type="project" value="UniProtKB-SubCell"/>
</dbReference>
<evidence type="ECO:0000256" key="7">
    <source>
        <dbReference type="SAM" id="MobiDB-lite"/>
    </source>
</evidence>
<comment type="similarity">
    <text evidence="6">Belongs to the Hyccin family.</text>
</comment>
<protein>
    <recommendedName>
        <fullName evidence="10">Hyccin</fullName>
    </recommendedName>
</protein>
<feature type="region of interest" description="Disordered" evidence="7">
    <location>
        <begin position="480"/>
        <end position="620"/>
    </location>
</feature>
<evidence type="ECO:0000256" key="2">
    <source>
        <dbReference type="ARBA" id="ARBA00004514"/>
    </source>
</evidence>
<feature type="region of interest" description="Disordered" evidence="7">
    <location>
        <begin position="431"/>
        <end position="466"/>
    </location>
</feature>
<evidence type="ECO:0000313" key="8">
    <source>
        <dbReference type="EMBL" id="KAH7962552.1"/>
    </source>
</evidence>
<dbReference type="GO" id="GO:0005829">
    <property type="term" value="C:cytosol"/>
    <property type="evidence" value="ECO:0007669"/>
    <property type="project" value="UniProtKB-SubCell"/>
</dbReference>
<dbReference type="GO" id="GO:0072659">
    <property type="term" value="P:protein localization to plasma membrane"/>
    <property type="evidence" value="ECO:0007669"/>
    <property type="project" value="TreeGrafter"/>
</dbReference>
<keyword evidence="9" id="KW-1185">Reference proteome</keyword>
<proteinExistence type="inferred from homology"/>
<feature type="compositionally biased region" description="Basic and acidic residues" evidence="7">
    <location>
        <begin position="513"/>
        <end position="552"/>
    </location>
</feature>
<evidence type="ECO:0000256" key="6">
    <source>
        <dbReference type="ARBA" id="ARBA00034482"/>
    </source>
</evidence>
<evidence type="ECO:0000256" key="4">
    <source>
        <dbReference type="ARBA" id="ARBA00022490"/>
    </source>
</evidence>
<comment type="caution">
    <text evidence="8">The sequence shown here is derived from an EMBL/GenBank/DDBJ whole genome shotgun (WGS) entry which is preliminary data.</text>
</comment>
<evidence type="ECO:0000313" key="9">
    <source>
        <dbReference type="Proteomes" id="UP000821837"/>
    </source>
</evidence>